<sequence length="132" mass="14482">MRSTVAVVVAATIGFLAPFASAADCVKQAGCEECESRYQVLVPLQSSLARYDNSLLFISDTFANNFCQNYAKAQFKTWGWASAVSTGKWASKDQCITAFTNIIEQCYGNKDGGSYNFNDSHMTVYFCNCESA</sequence>
<protein>
    <submittedName>
        <fullName evidence="2">Uncharacterized protein</fullName>
    </submittedName>
</protein>
<feature type="chain" id="PRO_5012834885" evidence="1">
    <location>
        <begin position="23"/>
        <end position="132"/>
    </location>
</feature>
<dbReference type="InterPro" id="IPR048508">
    <property type="entry name" value="LDL"/>
</dbReference>
<keyword evidence="1" id="KW-0732">Signal</keyword>
<dbReference type="Proteomes" id="UP000242287">
    <property type="component" value="Unassembled WGS sequence"/>
</dbReference>
<proteinExistence type="predicted"/>
<evidence type="ECO:0000313" key="2">
    <source>
        <dbReference type="EMBL" id="PFH49044.1"/>
    </source>
</evidence>
<dbReference type="OrthoDB" id="2730350at2759"/>
<evidence type="ECO:0000256" key="1">
    <source>
        <dbReference type="SAM" id="SignalP"/>
    </source>
</evidence>
<gene>
    <name evidence="2" type="ORF">AMATHDRAFT_5240</name>
</gene>
<name>A0A2A9NI84_9AGAR</name>
<feature type="signal peptide" evidence="1">
    <location>
        <begin position="1"/>
        <end position="22"/>
    </location>
</feature>
<dbReference type="Pfam" id="PF21691">
    <property type="entry name" value="LDL"/>
    <property type="match status" value="1"/>
</dbReference>
<dbReference type="AlphaFoldDB" id="A0A2A9NI84"/>
<evidence type="ECO:0000313" key="3">
    <source>
        <dbReference type="Proteomes" id="UP000242287"/>
    </source>
</evidence>
<organism evidence="2 3">
    <name type="scientific">Amanita thiersii Skay4041</name>
    <dbReference type="NCBI Taxonomy" id="703135"/>
    <lineage>
        <taxon>Eukaryota</taxon>
        <taxon>Fungi</taxon>
        <taxon>Dikarya</taxon>
        <taxon>Basidiomycota</taxon>
        <taxon>Agaricomycotina</taxon>
        <taxon>Agaricomycetes</taxon>
        <taxon>Agaricomycetidae</taxon>
        <taxon>Agaricales</taxon>
        <taxon>Pluteineae</taxon>
        <taxon>Amanitaceae</taxon>
        <taxon>Amanita</taxon>
    </lineage>
</organism>
<dbReference type="CDD" id="cd22811">
    <property type="entry name" value="agbl-like"/>
    <property type="match status" value="1"/>
</dbReference>
<accession>A0A2A9NI84</accession>
<dbReference type="EMBL" id="KZ302041">
    <property type="protein sequence ID" value="PFH49044.1"/>
    <property type="molecule type" value="Genomic_DNA"/>
</dbReference>
<reference evidence="2 3" key="1">
    <citation type="submission" date="2014-02" db="EMBL/GenBank/DDBJ databases">
        <title>Transposable element dynamics among asymbiotic and ectomycorrhizal Amanita fungi.</title>
        <authorList>
            <consortium name="DOE Joint Genome Institute"/>
            <person name="Hess J."/>
            <person name="Skrede I."/>
            <person name="Wolfe B."/>
            <person name="LaButti K."/>
            <person name="Ohm R.A."/>
            <person name="Grigoriev I.V."/>
            <person name="Pringle A."/>
        </authorList>
    </citation>
    <scope>NUCLEOTIDE SEQUENCE [LARGE SCALE GENOMIC DNA]</scope>
    <source>
        <strain evidence="2 3">SKay4041</strain>
    </source>
</reference>
<keyword evidence="3" id="KW-1185">Reference proteome</keyword>